<gene>
    <name evidence="2" type="ORF">SAMN05444682_101762</name>
</gene>
<reference evidence="2 3" key="1">
    <citation type="submission" date="2016-10" db="EMBL/GenBank/DDBJ databases">
        <authorList>
            <person name="de Groot N.N."/>
        </authorList>
    </citation>
    <scope>NUCLEOTIDE SEQUENCE [LARGE SCALE GENOMIC DNA]</scope>
    <source>
        <strain evidence="2 3">RK1</strain>
    </source>
</reference>
<dbReference type="GO" id="GO:0016788">
    <property type="term" value="F:hydrolase activity, acting on ester bonds"/>
    <property type="evidence" value="ECO:0007669"/>
    <property type="project" value="InterPro"/>
</dbReference>
<dbReference type="Gene3D" id="3.90.75.20">
    <property type="match status" value="1"/>
</dbReference>
<protein>
    <submittedName>
        <fullName evidence="2">NUMOD4 motif-containing protein</fullName>
    </submittedName>
</protein>
<sequence length="163" mass="18333">MIQTEIWKEIKGYEGMYSISNQGRVKNLNKSKMMKLTRSVNIQGCVRMKVNLSKSGVLKTFTISTLVANHFLGKQHGMVQFKDGDPTNCRADNIMIVRATNRFRSAHSKAVKNNETGEVHESITSLSKRLGVTPEAITMGLRDSLPKYRNYSYVSSEQSISRG</sequence>
<dbReference type="InterPro" id="IPR010902">
    <property type="entry name" value="NUMOD4"/>
</dbReference>
<dbReference type="EMBL" id="FOQO01000001">
    <property type="protein sequence ID" value="SFH93870.1"/>
    <property type="molecule type" value="Genomic_DNA"/>
</dbReference>
<dbReference type="AlphaFoldDB" id="A0A1I3E4F8"/>
<evidence type="ECO:0000259" key="1">
    <source>
        <dbReference type="Pfam" id="PF07463"/>
    </source>
</evidence>
<dbReference type="InterPro" id="IPR044925">
    <property type="entry name" value="His-Me_finger_sf"/>
</dbReference>
<evidence type="ECO:0000313" key="3">
    <source>
        <dbReference type="Proteomes" id="UP000198670"/>
    </source>
</evidence>
<dbReference type="SUPFAM" id="SSF54060">
    <property type="entry name" value="His-Me finger endonucleases"/>
    <property type="match status" value="1"/>
</dbReference>
<dbReference type="RefSeq" id="WP_090624323.1">
    <property type="nucleotide sequence ID" value="NZ_FOQO01000001.1"/>
</dbReference>
<name>A0A1I3E4F8_9SPHI</name>
<dbReference type="Pfam" id="PF07463">
    <property type="entry name" value="NUMOD4"/>
    <property type="match status" value="1"/>
</dbReference>
<keyword evidence="3" id="KW-1185">Reference proteome</keyword>
<dbReference type="STRING" id="1477437.SAMN05444682_101762"/>
<accession>A0A1I3E4F8</accession>
<proteinExistence type="predicted"/>
<dbReference type="OrthoDB" id="6631788at2"/>
<dbReference type="Proteomes" id="UP000198670">
    <property type="component" value="Unassembled WGS sequence"/>
</dbReference>
<evidence type="ECO:0000313" key="2">
    <source>
        <dbReference type="EMBL" id="SFH93870.1"/>
    </source>
</evidence>
<organism evidence="2 3">
    <name type="scientific">Parapedobacter indicus</name>
    <dbReference type="NCBI Taxonomy" id="1477437"/>
    <lineage>
        <taxon>Bacteria</taxon>
        <taxon>Pseudomonadati</taxon>
        <taxon>Bacteroidota</taxon>
        <taxon>Sphingobacteriia</taxon>
        <taxon>Sphingobacteriales</taxon>
        <taxon>Sphingobacteriaceae</taxon>
        <taxon>Parapedobacter</taxon>
    </lineage>
</organism>
<feature type="domain" description="NUMOD4" evidence="1">
    <location>
        <begin position="5"/>
        <end position="49"/>
    </location>
</feature>